<evidence type="ECO:0000259" key="2">
    <source>
        <dbReference type="SMART" id="SM00228"/>
    </source>
</evidence>
<dbReference type="InterPro" id="IPR036034">
    <property type="entry name" value="PDZ_sf"/>
</dbReference>
<keyword evidence="1" id="KW-0472">Membrane</keyword>
<feature type="transmembrane region" description="Helical" evidence="1">
    <location>
        <begin position="6"/>
        <end position="24"/>
    </location>
</feature>
<keyword evidence="4" id="KW-1185">Reference proteome</keyword>
<protein>
    <submittedName>
        <fullName evidence="3">PDZ domain-containing protein</fullName>
    </submittedName>
</protein>
<dbReference type="InterPro" id="IPR001478">
    <property type="entry name" value="PDZ"/>
</dbReference>
<dbReference type="Pfam" id="PF13180">
    <property type="entry name" value="PDZ_2"/>
    <property type="match status" value="1"/>
</dbReference>
<dbReference type="SUPFAM" id="SSF50156">
    <property type="entry name" value="PDZ domain-like"/>
    <property type="match status" value="1"/>
</dbReference>
<sequence>MSNRKLILGVFGLIFILVVIIFPVQDWAHAIFSKSGSVIDEKLSALENRVEEIYSAQQLLQKDIDKLNSIADADSGNHDIKELPSEILYSEGSAENYPNDIRSTIVDLRKHELKRLIDVGFNEERAEYVLSLWDRLQYDQMQLAYKLRYLSDPSSSEAKELTAELQTYNSPFLVMSKMLSKAEFDLYTKSLGMKPQLTIGKVLPDSPASIINLKQGDQVLSYNGAPVVTIYDLRQRIQDIPPGQNIPLEIVRKGKDVSEIVYISSGPLGILSAEDGVPLQ</sequence>
<reference evidence="3 4" key="1">
    <citation type="submission" date="2024-08" db="EMBL/GenBank/DDBJ databases">
        <authorList>
            <person name="Ishaq N."/>
        </authorList>
    </citation>
    <scope>NUCLEOTIDE SEQUENCE [LARGE SCALE GENOMIC DNA]</scope>
    <source>
        <strain evidence="3 4">DSM 18651</strain>
    </source>
</reference>
<proteinExistence type="predicted"/>
<keyword evidence="1" id="KW-0812">Transmembrane</keyword>
<evidence type="ECO:0000313" key="4">
    <source>
        <dbReference type="Proteomes" id="UP001569428"/>
    </source>
</evidence>
<organism evidence="3 4">
    <name type="scientific">Microbulbifer epialgicus</name>
    <dbReference type="NCBI Taxonomy" id="393907"/>
    <lineage>
        <taxon>Bacteria</taxon>
        <taxon>Pseudomonadati</taxon>
        <taxon>Pseudomonadota</taxon>
        <taxon>Gammaproteobacteria</taxon>
        <taxon>Cellvibrionales</taxon>
        <taxon>Microbulbiferaceae</taxon>
        <taxon>Microbulbifer</taxon>
    </lineage>
</organism>
<dbReference type="SMART" id="SM00228">
    <property type="entry name" value="PDZ"/>
    <property type="match status" value="1"/>
</dbReference>
<accession>A0ABV4P4H6</accession>
<evidence type="ECO:0000313" key="3">
    <source>
        <dbReference type="EMBL" id="MFA0813239.1"/>
    </source>
</evidence>
<keyword evidence="1" id="KW-1133">Transmembrane helix</keyword>
<dbReference type="Gene3D" id="2.30.42.10">
    <property type="match status" value="1"/>
</dbReference>
<dbReference type="Proteomes" id="UP001569428">
    <property type="component" value="Unassembled WGS sequence"/>
</dbReference>
<name>A0ABV4P4H6_9GAMM</name>
<gene>
    <name evidence="3" type="ORF">ACCI49_20255</name>
</gene>
<dbReference type="RefSeq" id="WP_371841023.1">
    <property type="nucleotide sequence ID" value="NZ_JBGMEK010000079.1"/>
</dbReference>
<dbReference type="EMBL" id="JBGMEK010000079">
    <property type="protein sequence ID" value="MFA0813239.1"/>
    <property type="molecule type" value="Genomic_DNA"/>
</dbReference>
<evidence type="ECO:0000256" key="1">
    <source>
        <dbReference type="SAM" id="Phobius"/>
    </source>
</evidence>
<comment type="caution">
    <text evidence="3">The sequence shown here is derived from an EMBL/GenBank/DDBJ whole genome shotgun (WGS) entry which is preliminary data.</text>
</comment>
<feature type="domain" description="PDZ" evidence="2">
    <location>
        <begin position="189"/>
        <end position="254"/>
    </location>
</feature>